<dbReference type="RefSeq" id="WP_343912368.1">
    <property type="nucleotide sequence ID" value="NZ_BAAAGE010000002.1"/>
</dbReference>
<gene>
    <name evidence="9" type="ORF">GCM10009430_22090</name>
</gene>
<dbReference type="PANTHER" id="PTHR43133:SF8">
    <property type="entry name" value="RNA POLYMERASE SIGMA FACTOR HI_1459-RELATED"/>
    <property type="match status" value="1"/>
</dbReference>
<dbReference type="InterPro" id="IPR007627">
    <property type="entry name" value="RNA_pol_sigma70_r2"/>
</dbReference>
<evidence type="ECO:0000313" key="10">
    <source>
        <dbReference type="Proteomes" id="UP001501758"/>
    </source>
</evidence>
<proteinExistence type="inferred from homology"/>
<evidence type="ECO:0000256" key="2">
    <source>
        <dbReference type="ARBA" id="ARBA00023015"/>
    </source>
</evidence>
<keyword evidence="10" id="KW-1185">Reference proteome</keyword>
<dbReference type="InterPro" id="IPR000838">
    <property type="entry name" value="RNA_pol_sigma70_ECF_CS"/>
</dbReference>
<evidence type="ECO:0000256" key="6">
    <source>
        <dbReference type="RuleBase" id="RU000716"/>
    </source>
</evidence>
<protein>
    <recommendedName>
        <fullName evidence="6">RNA polymerase sigma factor</fullName>
    </recommendedName>
</protein>
<evidence type="ECO:0000256" key="1">
    <source>
        <dbReference type="ARBA" id="ARBA00010641"/>
    </source>
</evidence>
<accession>A0ABN1ITN9</accession>
<dbReference type="InterPro" id="IPR013325">
    <property type="entry name" value="RNA_pol_sigma_r2"/>
</dbReference>
<dbReference type="SUPFAM" id="SSF88659">
    <property type="entry name" value="Sigma3 and sigma4 domains of RNA polymerase sigma factors"/>
    <property type="match status" value="1"/>
</dbReference>
<keyword evidence="5 6" id="KW-0804">Transcription</keyword>
<dbReference type="SUPFAM" id="SSF88946">
    <property type="entry name" value="Sigma2 domain of RNA polymerase sigma factors"/>
    <property type="match status" value="1"/>
</dbReference>
<sequence>MKNSQIQKDYNLIRKVIDGDASAFRKLIFAYKDVSLSLAISILKDAIVAEDVLQEVFMKVYNKLHTFKFKASFATWLYRIVVNTCYNELKKRKNMVSIEHTSEVDSMVHRQKEYLKEADQKKYINMTLEKLKPDEALVLRLFYLCEYKIKEIEEITGFRSSKIKVNLHRGRDNFEFHLKQILGDDLNNLL</sequence>
<dbReference type="Proteomes" id="UP001501758">
    <property type="component" value="Unassembled WGS sequence"/>
</dbReference>
<dbReference type="Gene3D" id="1.10.1740.10">
    <property type="match status" value="1"/>
</dbReference>
<dbReference type="Pfam" id="PF08281">
    <property type="entry name" value="Sigma70_r4_2"/>
    <property type="match status" value="1"/>
</dbReference>
<keyword evidence="2 6" id="KW-0805">Transcription regulation</keyword>
<dbReference type="InterPro" id="IPR014284">
    <property type="entry name" value="RNA_pol_sigma-70_dom"/>
</dbReference>
<evidence type="ECO:0000259" key="8">
    <source>
        <dbReference type="Pfam" id="PF08281"/>
    </source>
</evidence>
<feature type="domain" description="RNA polymerase sigma-70 region 2" evidence="7">
    <location>
        <begin position="31"/>
        <end position="93"/>
    </location>
</feature>
<dbReference type="PANTHER" id="PTHR43133">
    <property type="entry name" value="RNA POLYMERASE ECF-TYPE SIGMA FACTO"/>
    <property type="match status" value="1"/>
</dbReference>
<name>A0ABN1ITN9_9FLAO</name>
<keyword evidence="3 6" id="KW-0731">Sigma factor</keyword>
<reference evidence="9 10" key="1">
    <citation type="journal article" date="2019" name="Int. J. Syst. Evol. Microbiol.">
        <title>The Global Catalogue of Microorganisms (GCM) 10K type strain sequencing project: providing services to taxonomists for standard genome sequencing and annotation.</title>
        <authorList>
            <consortium name="The Broad Institute Genomics Platform"/>
            <consortium name="The Broad Institute Genome Sequencing Center for Infectious Disease"/>
            <person name="Wu L."/>
            <person name="Ma J."/>
        </authorList>
    </citation>
    <scope>NUCLEOTIDE SEQUENCE [LARGE SCALE GENOMIC DNA]</scope>
    <source>
        <strain evidence="9 10">JCM 15974</strain>
    </source>
</reference>
<evidence type="ECO:0000256" key="4">
    <source>
        <dbReference type="ARBA" id="ARBA00023125"/>
    </source>
</evidence>
<evidence type="ECO:0000256" key="3">
    <source>
        <dbReference type="ARBA" id="ARBA00023082"/>
    </source>
</evidence>
<organism evidence="9 10">
    <name type="scientific">Aquimarina litoralis</name>
    <dbReference type="NCBI Taxonomy" id="584605"/>
    <lineage>
        <taxon>Bacteria</taxon>
        <taxon>Pseudomonadati</taxon>
        <taxon>Bacteroidota</taxon>
        <taxon>Flavobacteriia</taxon>
        <taxon>Flavobacteriales</taxon>
        <taxon>Flavobacteriaceae</taxon>
        <taxon>Aquimarina</taxon>
    </lineage>
</organism>
<dbReference type="InterPro" id="IPR036388">
    <property type="entry name" value="WH-like_DNA-bd_sf"/>
</dbReference>
<dbReference type="InterPro" id="IPR039425">
    <property type="entry name" value="RNA_pol_sigma-70-like"/>
</dbReference>
<evidence type="ECO:0000259" key="7">
    <source>
        <dbReference type="Pfam" id="PF04542"/>
    </source>
</evidence>
<evidence type="ECO:0000313" key="9">
    <source>
        <dbReference type="EMBL" id="GAA0721145.1"/>
    </source>
</evidence>
<keyword evidence="4 6" id="KW-0238">DNA-binding</keyword>
<comment type="caution">
    <text evidence="9">The sequence shown here is derived from an EMBL/GenBank/DDBJ whole genome shotgun (WGS) entry which is preliminary data.</text>
</comment>
<evidence type="ECO:0000256" key="5">
    <source>
        <dbReference type="ARBA" id="ARBA00023163"/>
    </source>
</evidence>
<dbReference type="InterPro" id="IPR013249">
    <property type="entry name" value="RNA_pol_sigma70_r4_t2"/>
</dbReference>
<dbReference type="Pfam" id="PF04542">
    <property type="entry name" value="Sigma70_r2"/>
    <property type="match status" value="1"/>
</dbReference>
<dbReference type="NCBIfam" id="TIGR02937">
    <property type="entry name" value="sigma70-ECF"/>
    <property type="match status" value="1"/>
</dbReference>
<feature type="domain" description="RNA polymerase sigma factor 70 region 4 type 2" evidence="8">
    <location>
        <begin position="124"/>
        <end position="171"/>
    </location>
</feature>
<dbReference type="Gene3D" id="1.10.10.10">
    <property type="entry name" value="Winged helix-like DNA-binding domain superfamily/Winged helix DNA-binding domain"/>
    <property type="match status" value="1"/>
</dbReference>
<dbReference type="EMBL" id="BAAAGE010000002">
    <property type="protein sequence ID" value="GAA0721145.1"/>
    <property type="molecule type" value="Genomic_DNA"/>
</dbReference>
<comment type="similarity">
    <text evidence="1 6">Belongs to the sigma-70 factor family. ECF subfamily.</text>
</comment>
<dbReference type="InterPro" id="IPR013324">
    <property type="entry name" value="RNA_pol_sigma_r3/r4-like"/>
</dbReference>
<dbReference type="PROSITE" id="PS01063">
    <property type="entry name" value="SIGMA70_ECF"/>
    <property type="match status" value="1"/>
</dbReference>